<evidence type="ECO:0000313" key="3">
    <source>
        <dbReference type="EMBL" id="RFC83381.1"/>
    </source>
</evidence>
<feature type="region of interest" description="Disordered" evidence="1">
    <location>
        <begin position="325"/>
        <end position="370"/>
    </location>
</feature>
<reference evidence="2" key="1">
    <citation type="journal article" date="2014" name="Int. J. Syst. Evol. Microbiol.">
        <title>Complete genome of a new Firmicutes species belonging to the dominant human colonic microbiota ('Ruminococcus bicirculans') reveals two chromosomes and a selective capacity to utilize plant glucans.</title>
        <authorList>
            <consortium name="NISC Comparative Sequencing Program"/>
            <person name="Wegmann U."/>
            <person name="Louis P."/>
            <person name="Goesmann A."/>
            <person name="Henrissat B."/>
            <person name="Duncan S.H."/>
            <person name="Flint H.J."/>
        </authorList>
    </citation>
    <scope>NUCLEOTIDE SEQUENCE</scope>
    <source>
        <strain evidence="2">KCTC 62575</strain>
    </source>
</reference>
<dbReference type="Proteomes" id="UP001595455">
    <property type="component" value="Unassembled WGS sequence"/>
</dbReference>
<evidence type="ECO:0000256" key="1">
    <source>
        <dbReference type="SAM" id="MobiDB-lite"/>
    </source>
</evidence>
<dbReference type="EMBL" id="PYIX02000018">
    <property type="protein sequence ID" value="RFC83381.1"/>
    <property type="molecule type" value="Genomic_DNA"/>
</dbReference>
<dbReference type="AlphaFoldDB" id="A0A371YPI2"/>
<accession>A0A371YPI2</accession>
<feature type="compositionally biased region" description="Basic and acidic residues" evidence="1">
    <location>
        <begin position="422"/>
        <end position="431"/>
    </location>
</feature>
<name>A0A371YPI2_9GAMM</name>
<keyword evidence="5" id="KW-1185">Reference proteome</keyword>
<evidence type="ECO:0000313" key="4">
    <source>
        <dbReference type="Proteomes" id="UP000240957"/>
    </source>
</evidence>
<protein>
    <recommendedName>
        <fullName evidence="6">TnsE C-terminal domain-containing protein</fullName>
    </recommendedName>
</protein>
<sequence>MTSIDSFPDDEIERVVYLYSCLKLNSSSESDNILIEVLLVELDAANPNRLNVSENSYNKYDVTFRDLDTVQIGTIWKGQTRIEGRKFSFNNCLRTVNFEFDFSINEPKIIRFDAKIPDSDEYYLYNEKIFIPKNEYSANVPFRYYPFLMSKYCILKSNDNIEVLTSCIHSLHAFYIPARKDIRGHIINENYSISHIVDLFLEKYEIQNVENVENVEKISVVLKKNMVKTIGKEAITFLANLALNKNTQEKVLNIRNSLNDIKLDKTGKPYPSRFPSVIPPHSTTMSLTAEGIWLENGKRFLITHVSKVSPIADFPIVAYAPVTESEEQIETIDKDKVHRQGRNKKKRNNTRINTQEDPSHNRGENKKQTDISVDFTDFDIEIIEEVIETESNIQYIESKEKNENKDEESSGNRYGNRKNKPTKSENSEKKPNKLDVDDLALIFSSLKNIEAKKDSTKLTKVSCIDQSGNLSDTFSLLQIKPIVKFPIHNTWINDDVGRLLLFLKLELAEFHDHLYLIDIKKNNKNNEAFCFFLFITKEMLNEKNITMICEAIEGKKGTKKWFDICKTNFNHKRAMKHMHTDQADWVASFNKIFKILIKKKKL</sequence>
<dbReference type="OrthoDB" id="6666344at2"/>
<evidence type="ECO:0008006" key="6">
    <source>
        <dbReference type="Google" id="ProtNLM"/>
    </source>
</evidence>
<reference evidence="3 4" key="2">
    <citation type="submission" date="2018-08" db="EMBL/GenBank/DDBJ databases">
        <title>The draft genome of Acinetobacter sichuanensis strain WCHAc060041.</title>
        <authorList>
            <person name="Qin J."/>
            <person name="Feng Y."/>
            <person name="Zong Z."/>
        </authorList>
    </citation>
    <scope>NUCLEOTIDE SEQUENCE [LARGE SCALE GENOMIC DNA]</scope>
    <source>
        <strain evidence="3 4">WCHAc060041</strain>
    </source>
</reference>
<feature type="compositionally biased region" description="Basic and acidic residues" evidence="1">
    <location>
        <begin position="397"/>
        <end position="410"/>
    </location>
</feature>
<organism evidence="3 4">
    <name type="scientific">Acinetobacter sichuanensis</name>
    <dbReference type="NCBI Taxonomy" id="2136183"/>
    <lineage>
        <taxon>Bacteria</taxon>
        <taxon>Pseudomonadati</taxon>
        <taxon>Pseudomonadota</taxon>
        <taxon>Gammaproteobacteria</taxon>
        <taxon>Moraxellales</taxon>
        <taxon>Moraxellaceae</taxon>
        <taxon>Acinetobacter</taxon>
    </lineage>
</organism>
<evidence type="ECO:0000313" key="5">
    <source>
        <dbReference type="Proteomes" id="UP001595455"/>
    </source>
</evidence>
<reference evidence="2" key="4">
    <citation type="submission" date="2024-09" db="EMBL/GenBank/DDBJ databases">
        <authorList>
            <person name="Sun Q."/>
            <person name="Mori K."/>
        </authorList>
    </citation>
    <scope>NUCLEOTIDE SEQUENCE</scope>
    <source>
        <strain evidence="2">KCTC 62575</strain>
    </source>
</reference>
<comment type="caution">
    <text evidence="3">The sequence shown here is derived from an EMBL/GenBank/DDBJ whole genome shotgun (WGS) entry which is preliminary data.</text>
</comment>
<feature type="compositionally biased region" description="Basic and acidic residues" evidence="1">
    <location>
        <begin position="357"/>
        <end position="369"/>
    </location>
</feature>
<evidence type="ECO:0000313" key="2">
    <source>
        <dbReference type="EMBL" id="MFC2996899.1"/>
    </source>
</evidence>
<dbReference type="EMBL" id="JBHRSF010000102">
    <property type="protein sequence ID" value="MFC2996899.1"/>
    <property type="molecule type" value="Genomic_DNA"/>
</dbReference>
<feature type="region of interest" description="Disordered" evidence="1">
    <location>
        <begin position="397"/>
        <end position="431"/>
    </location>
</feature>
<proteinExistence type="predicted"/>
<dbReference type="Proteomes" id="UP000240957">
    <property type="component" value="Unassembled WGS sequence"/>
</dbReference>
<dbReference type="RefSeq" id="WP_107008548.1">
    <property type="nucleotide sequence ID" value="NZ_JBHRSF010000102.1"/>
</dbReference>
<gene>
    <name evidence="2" type="ORF">ACFODO_16895</name>
    <name evidence="3" type="ORF">C9E89_011840</name>
</gene>
<reference evidence="5" key="3">
    <citation type="journal article" date="2019" name="Int. J. Syst. Evol. Microbiol.">
        <title>The Global Catalogue of Microorganisms (GCM) 10K type strain sequencing project: providing services to taxonomists for standard genome sequencing and annotation.</title>
        <authorList>
            <consortium name="The Broad Institute Genomics Platform"/>
            <consortium name="The Broad Institute Genome Sequencing Center for Infectious Disease"/>
            <person name="Wu L."/>
            <person name="Ma J."/>
        </authorList>
    </citation>
    <scope>NUCLEOTIDE SEQUENCE [LARGE SCALE GENOMIC DNA]</scope>
    <source>
        <strain evidence="5">KCTC 62575</strain>
    </source>
</reference>
<feature type="compositionally biased region" description="Basic residues" evidence="1">
    <location>
        <begin position="339"/>
        <end position="349"/>
    </location>
</feature>